<feature type="region of interest" description="Disordered" evidence="10">
    <location>
        <begin position="1"/>
        <end position="20"/>
    </location>
</feature>
<evidence type="ECO:0000313" key="12">
    <source>
        <dbReference type="Proteomes" id="UP001281761"/>
    </source>
</evidence>
<dbReference type="EMBL" id="JARBJD010000062">
    <property type="protein sequence ID" value="KAK2955862.1"/>
    <property type="molecule type" value="Genomic_DNA"/>
</dbReference>
<evidence type="ECO:0000313" key="11">
    <source>
        <dbReference type="EMBL" id="KAK2955862.1"/>
    </source>
</evidence>
<evidence type="ECO:0000256" key="7">
    <source>
        <dbReference type="ARBA" id="ARBA00022980"/>
    </source>
</evidence>
<evidence type="ECO:0000256" key="2">
    <source>
        <dbReference type="ARBA" id="ARBA00022723"/>
    </source>
</evidence>
<evidence type="ECO:0000256" key="1">
    <source>
        <dbReference type="ARBA" id="ARBA00009805"/>
    </source>
</evidence>
<sequence>MTKGTTSQGKRGNHSHGLCPRCGRRAYHLRKEHCGSCSYPNAKMRKYNWAAKALRRRTQGVGRLRYLKTIDRKFKNHFREGCVAKPKAPVEKKSKK</sequence>
<keyword evidence="6 9" id="KW-0694">RNA-binding</keyword>
<dbReference type="PROSITE" id="PS01077">
    <property type="entry name" value="RIBOSOMAL_L37E"/>
    <property type="match status" value="1"/>
</dbReference>
<dbReference type="Pfam" id="PF01907">
    <property type="entry name" value="Ribosomal_L37e"/>
    <property type="match status" value="1"/>
</dbReference>
<feature type="compositionally biased region" description="Polar residues" evidence="10">
    <location>
        <begin position="1"/>
        <end position="10"/>
    </location>
</feature>
<organism evidence="11 12">
    <name type="scientific">Blattamonas nauphoetae</name>
    <dbReference type="NCBI Taxonomy" id="2049346"/>
    <lineage>
        <taxon>Eukaryota</taxon>
        <taxon>Metamonada</taxon>
        <taxon>Preaxostyla</taxon>
        <taxon>Oxymonadida</taxon>
        <taxon>Blattamonas</taxon>
    </lineage>
</organism>
<dbReference type="SUPFAM" id="SSF57829">
    <property type="entry name" value="Zn-binding ribosomal proteins"/>
    <property type="match status" value="1"/>
</dbReference>
<keyword evidence="8 9" id="KW-0687">Ribonucleoprotein</keyword>
<reference evidence="11 12" key="1">
    <citation type="journal article" date="2022" name="bioRxiv">
        <title>Genomics of Preaxostyla Flagellates Illuminates Evolutionary Transitions and the Path Towards Mitochondrial Loss.</title>
        <authorList>
            <person name="Novak L.V.F."/>
            <person name="Treitli S.C."/>
            <person name="Pyrih J."/>
            <person name="Halakuc P."/>
            <person name="Pipaliya S.V."/>
            <person name="Vacek V."/>
            <person name="Brzon O."/>
            <person name="Soukal P."/>
            <person name="Eme L."/>
            <person name="Dacks J.B."/>
            <person name="Karnkowska A."/>
            <person name="Elias M."/>
            <person name="Hampl V."/>
        </authorList>
    </citation>
    <scope>NUCLEOTIDE SEQUENCE [LARGE SCALE GENOMIC DNA]</scope>
    <source>
        <strain evidence="11">NAU3</strain>
        <tissue evidence="11">Gut</tissue>
    </source>
</reference>
<evidence type="ECO:0000256" key="5">
    <source>
        <dbReference type="ARBA" id="ARBA00022833"/>
    </source>
</evidence>
<protein>
    <recommendedName>
        <fullName evidence="9">Ribosomal protein L37</fullName>
    </recommendedName>
</protein>
<comment type="similarity">
    <text evidence="1 9">Belongs to the eukaryotic ribosomal protein eL37 family.</text>
</comment>
<dbReference type="Gene3D" id="2.20.25.30">
    <property type="match status" value="1"/>
</dbReference>
<keyword evidence="7 9" id="KW-0689">Ribosomal protein</keyword>
<dbReference type="InterPro" id="IPR001569">
    <property type="entry name" value="Ribosomal_eL37"/>
</dbReference>
<keyword evidence="4" id="KW-0863">Zinc-finger</keyword>
<dbReference type="InterPro" id="IPR011332">
    <property type="entry name" value="Ribosomal_zn-bd"/>
</dbReference>
<dbReference type="PANTHER" id="PTHR10768:SF0">
    <property type="entry name" value="RIBOSOMAL PROTEIN L37"/>
    <property type="match status" value="1"/>
</dbReference>
<comment type="caution">
    <text evidence="11">The sequence shown here is derived from an EMBL/GenBank/DDBJ whole genome shotgun (WGS) entry which is preliminary data.</text>
</comment>
<evidence type="ECO:0000256" key="4">
    <source>
        <dbReference type="ARBA" id="ARBA00022771"/>
    </source>
</evidence>
<keyword evidence="12" id="KW-1185">Reference proteome</keyword>
<proteinExistence type="inferred from homology"/>
<dbReference type="Proteomes" id="UP001281761">
    <property type="component" value="Unassembled WGS sequence"/>
</dbReference>
<accession>A0ABQ9XWJ1</accession>
<evidence type="ECO:0000256" key="6">
    <source>
        <dbReference type="ARBA" id="ARBA00022884"/>
    </source>
</evidence>
<evidence type="ECO:0000256" key="9">
    <source>
        <dbReference type="RuleBase" id="RU000576"/>
    </source>
</evidence>
<keyword evidence="5 9" id="KW-0862">Zinc</keyword>
<evidence type="ECO:0000256" key="8">
    <source>
        <dbReference type="ARBA" id="ARBA00023274"/>
    </source>
</evidence>
<dbReference type="PANTHER" id="PTHR10768">
    <property type="entry name" value="60S RIBOSOMAL PROTEIN L37"/>
    <property type="match status" value="1"/>
</dbReference>
<dbReference type="InterPro" id="IPR018267">
    <property type="entry name" value="Ribosomal_eL37_CS"/>
</dbReference>
<evidence type="ECO:0000256" key="10">
    <source>
        <dbReference type="SAM" id="MobiDB-lite"/>
    </source>
</evidence>
<dbReference type="InterPro" id="IPR011331">
    <property type="entry name" value="Ribosomal_eL37/eL43"/>
</dbReference>
<dbReference type="GO" id="GO:0005840">
    <property type="term" value="C:ribosome"/>
    <property type="evidence" value="ECO:0007669"/>
    <property type="project" value="UniProtKB-KW"/>
</dbReference>
<gene>
    <name evidence="11" type="ORF">BLNAU_9213</name>
</gene>
<keyword evidence="3 9" id="KW-0699">rRNA-binding</keyword>
<name>A0ABQ9XWJ1_9EUKA</name>
<comment type="function">
    <text evidence="9">Component of the large ribosomal subunit. The ribosome is a large ribonucleoprotein complex responsible for the synthesis of proteins in the cell.</text>
</comment>
<evidence type="ECO:0000256" key="3">
    <source>
        <dbReference type="ARBA" id="ARBA00022730"/>
    </source>
</evidence>
<keyword evidence="2 9" id="KW-0479">Metal-binding</keyword>